<evidence type="ECO:0000256" key="12">
    <source>
        <dbReference type="ARBA" id="ARBA00023303"/>
    </source>
</evidence>
<evidence type="ECO:0000256" key="11">
    <source>
        <dbReference type="ARBA" id="ARBA00023286"/>
    </source>
</evidence>
<dbReference type="InterPro" id="IPR018247">
    <property type="entry name" value="EF_Hand_1_Ca_BS"/>
</dbReference>
<organism evidence="15 16">
    <name type="scientific">Portunus trituberculatus</name>
    <name type="common">Swimming crab</name>
    <name type="synonym">Neptunus trituberculatus</name>
    <dbReference type="NCBI Taxonomy" id="210409"/>
    <lineage>
        <taxon>Eukaryota</taxon>
        <taxon>Metazoa</taxon>
        <taxon>Ecdysozoa</taxon>
        <taxon>Arthropoda</taxon>
        <taxon>Crustacea</taxon>
        <taxon>Multicrustacea</taxon>
        <taxon>Malacostraca</taxon>
        <taxon>Eumalacostraca</taxon>
        <taxon>Eucarida</taxon>
        <taxon>Decapoda</taxon>
        <taxon>Pleocyemata</taxon>
        <taxon>Brachyura</taxon>
        <taxon>Eubrachyura</taxon>
        <taxon>Portunoidea</taxon>
        <taxon>Portunidae</taxon>
        <taxon>Portuninae</taxon>
        <taxon>Portunus</taxon>
    </lineage>
</organism>
<dbReference type="Pfam" id="PF00060">
    <property type="entry name" value="Lig_chan"/>
    <property type="match status" value="1"/>
</dbReference>
<evidence type="ECO:0000256" key="5">
    <source>
        <dbReference type="ARBA" id="ARBA00022692"/>
    </source>
</evidence>
<dbReference type="Gene3D" id="1.10.287.70">
    <property type="match status" value="1"/>
</dbReference>
<dbReference type="EMBL" id="VSRR010001368">
    <property type="protein sequence ID" value="MPC24734.1"/>
    <property type="molecule type" value="Genomic_DNA"/>
</dbReference>
<evidence type="ECO:0000313" key="16">
    <source>
        <dbReference type="Proteomes" id="UP000324222"/>
    </source>
</evidence>
<evidence type="ECO:0000313" key="15">
    <source>
        <dbReference type="EMBL" id="MPC24734.1"/>
    </source>
</evidence>
<gene>
    <name evidence="15" type="primary">glr-2_2</name>
    <name evidence="15" type="ORF">E2C01_017828</name>
</gene>
<keyword evidence="7" id="KW-0406">Ion transport</keyword>
<sequence length="295" mass="32891">MALVSNTTGCLKVAVYVYYPFIFLSQDDPPYQVTGSMTEVLNILAQTLNFCFEYVVPDDRQFGREDANGSWTGMIGLLTRNEADMTGVVVGLDLDRSKVVDFSDFLYMDQERLIYKRPVVESDMAGFLKPFTFTSWVMVLAALVAMAGVVLLTSQVSPQPVRPSSRRDDEGSREQETVWNTLLDAGLWSVAVSLAHYFNASITRHLSPASTLVPRGLRQQAVVGMWLLLALIISTVYRSNLKAMLIKPRLILPFSNLEELVETRIPCFTFRGTLLHRNIEARGVVLPASRGGGRT</sequence>
<protein>
    <submittedName>
        <fullName evidence="15">Glutamate receptor 2</fullName>
    </submittedName>
</protein>
<evidence type="ECO:0000256" key="10">
    <source>
        <dbReference type="ARBA" id="ARBA00023180"/>
    </source>
</evidence>
<comment type="similarity">
    <text evidence="2">Belongs to the glutamate-gated ion channel (TC 1.A.10.1) family.</text>
</comment>
<dbReference type="Proteomes" id="UP000324222">
    <property type="component" value="Unassembled WGS sequence"/>
</dbReference>
<evidence type="ECO:0000256" key="1">
    <source>
        <dbReference type="ARBA" id="ARBA00004651"/>
    </source>
</evidence>
<dbReference type="GO" id="GO:0050906">
    <property type="term" value="P:detection of stimulus involved in sensory perception"/>
    <property type="evidence" value="ECO:0007669"/>
    <property type="project" value="UniProtKB-ARBA"/>
</dbReference>
<dbReference type="InterPro" id="IPR019594">
    <property type="entry name" value="Glu/Gly-bd"/>
</dbReference>
<evidence type="ECO:0000256" key="2">
    <source>
        <dbReference type="ARBA" id="ARBA00008685"/>
    </source>
</evidence>
<dbReference type="PROSITE" id="PS00018">
    <property type="entry name" value="EF_HAND_1"/>
    <property type="match status" value="1"/>
</dbReference>
<name>A0A5B7DUV4_PORTR</name>
<evidence type="ECO:0000259" key="14">
    <source>
        <dbReference type="SMART" id="SM00918"/>
    </source>
</evidence>
<feature type="transmembrane region" description="Helical" evidence="13">
    <location>
        <begin position="133"/>
        <end position="156"/>
    </location>
</feature>
<dbReference type="InterPro" id="IPR001320">
    <property type="entry name" value="Iontro_rcpt_C"/>
</dbReference>
<dbReference type="Gene3D" id="3.40.190.10">
    <property type="entry name" value="Periplasmic binding protein-like II"/>
    <property type="match status" value="1"/>
</dbReference>
<dbReference type="SUPFAM" id="SSF53850">
    <property type="entry name" value="Periplasmic binding protein-like II"/>
    <property type="match status" value="1"/>
</dbReference>
<dbReference type="PANTHER" id="PTHR42643">
    <property type="entry name" value="IONOTROPIC RECEPTOR 20A-RELATED"/>
    <property type="match status" value="1"/>
</dbReference>
<evidence type="ECO:0000256" key="6">
    <source>
        <dbReference type="ARBA" id="ARBA00022989"/>
    </source>
</evidence>
<accession>A0A5B7DUV4</accession>
<feature type="transmembrane region" description="Helical" evidence="13">
    <location>
        <begin position="218"/>
        <end position="237"/>
    </location>
</feature>
<dbReference type="GO" id="GO:0005886">
    <property type="term" value="C:plasma membrane"/>
    <property type="evidence" value="ECO:0007669"/>
    <property type="project" value="UniProtKB-SubCell"/>
</dbReference>
<dbReference type="PANTHER" id="PTHR42643:SF24">
    <property type="entry name" value="IONOTROPIC RECEPTOR 60A"/>
    <property type="match status" value="1"/>
</dbReference>
<reference evidence="15 16" key="1">
    <citation type="submission" date="2019-05" db="EMBL/GenBank/DDBJ databases">
        <title>Another draft genome of Portunus trituberculatus and its Hox gene families provides insights of decapod evolution.</title>
        <authorList>
            <person name="Jeong J.-H."/>
            <person name="Song I."/>
            <person name="Kim S."/>
            <person name="Choi T."/>
            <person name="Kim D."/>
            <person name="Ryu S."/>
            <person name="Kim W."/>
        </authorList>
    </citation>
    <scope>NUCLEOTIDE SEQUENCE [LARGE SCALE GENOMIC DNA]</scope>
    <source>
        <tissue evidence="15">Muscle</tissue>
    </source>
</reference>
<keyword evidence="9 15" id="KW-0675">Receptor</keyword>
<keyword evidence="11" id="KW-1071">Ligand-gated ion channel</keyword>
<evidence type="ECO:0000256" key="3">
    <source>
        <dbReference type="ARBA" id="ARBA00022448"/>
    </source>
</evidence>
<keyword evidence="8 13" id="KW-0472">Membrane</keyword>
<dbReference type="AlphaFoldDB" id="A0A5B7DUV4"/>
<keyword evidence="16" id="KW-1185">Reference proteome</keyword>
<keyword evidence="3" id="KW-0813">Transport</keyword>
<proteinExistence type="inferred from homology"/>
<keyword evidence="4" id="KW-1003">Cell membrane</keyword>
<keyword evidence="6 13" id="KW-1133">Transmembrane helix</keyword>
<keyword evidence="5 13" id="KW-0812">Transmembrane</keyword>
<comment type="caution">
    <text evidence="15">The sequence shown here is derived from an EMBL/GenBank/DDBJ whole genome shotgun (WGS) entry which is preliminary data.</text>
</comment>
<dbReference type="GO" id="GO:0015276">
    <property type="term" value="F:ligand-gated monoatomic ion channel activity"/>
    <property type="evidence" value="ECO:0007669"/>
    <property type="project" value="InterPro"/>
</dbReference>
<dbReference type="SMART" id="SM00918">
    <property type="entry name" value="Lig_chan-Glu_bd"/>
    <property type="match status" value="1"/>
</dbReference>
<evidence type="ECO:0000256" key="7">
    <source>
        <dbReference type="ARBA" id="ARBA00023065"/>
    </source>
</evidence>
<keyword evidence="12" id="KW-0407">Ion channel</keyword>
<evidence type="ECO:0000256" key="13">
    <source>
        <dbReference type="SAM" id="Phobius"/>
    </source>
</evidence>
<evidence type="ECO:0000256" key="8">
    <source>
        <dbReference type="ARBA" id="ARBA00023136"/>
    </source>
</evidence>
<dbReference type="Pfam" id="PF10613">
    <property type="entry name" value="Lig_chan-Glu_bd"/>
    <property type="match status" value="1"/>
</dbReference>
<dbReference type="OrthoDB" id="6364239at2759"/>
<keyword evidence="10" id="KW-0325">Glycoprotein</keyword>
<evidence type="ECO:0000256" key="4">
    <source>
        <dbReference type="ARBA" id="ARBA00022475"/>
    </source>
</evidence>
<comment type="subcellular location">
    <subcellularLocation>
        <location evidence="1">Cell membrane</location>
        <topology evidence="1">Multi-pass membrane protein</topology>
    </subcellularLocation>
</comment>
<dbReference type="InterPro" id="IPR052192">
    <property type="entry name" value="Insect_Ionotropic_Sensory_Rcpt"/>
</dbReference>
<feature type="domain" description="Ionotropic glutamate receptor L-glutamate and glycine-binding" evidence="14">
    <location>
        <begin position="20"/>
        <end position="80"/>
    </location>
</feature>
<evidence type="ECO:0000256" key="9">
    <source>
        <dbReference type="ARBA" id="ARBA00023170"/>
    </source>
</evidence>